<dbReference type="InterPro" id="IPR030917">
    <property type="entry name" value="Cyanoexo_CrtB_assoc"/>
</dbReference>
<comment type="caution">
    <text evidence="1">The sequence shown here is derived from an EMBL/GenBank/DDBJ whole genome shotgun (WGS) entry which is preliminary data.</text>
</comment>
<dbReference type="AlphaFoldDB" id="A0A367R0H9"/>
<evidence type="ECO:0000313" key="1">
    <source>
        <dbReference type="EMBL" id="RCJ29073.1"/>
    </source>
</evidence>
<proteinExistence type="predicted"/>
<accession>A0A367R0H9</accession>
<protein>
    <submittedName>
        <fullName evidence="1">Cyanoexosortase B system-associated protein</fullName>
    </submittedName>
</protein>
<gene>
    <name evidence="1" type="ORF">A6770_01390</name>
</gene>
<dbReference type="EMBL" id="LXQD01000295">
    <property type="protein sequence ID" value="RCJ29073.1"/>
    <property type="molecule type" value="Genomic_DNA"/>
</dbReference>
<reference evidence="1" key="1">
    <citation type="submission" date="2016-04" db="EMBL/GenBank/DDBJ databases">
        <authorList>
            <person name="Tabuchi Yagui T.R."/>
        </authorList>
    </citation>
    <scope>NUCLEOTIDE SEQUENCE [LARGE SCALE GENOMIC DNA]</scope>
    <source>
        <strain evidence="1">NIES-26</strain>
    </source>
</reference>
<keyword evidence="2" id="KW-1185">Reference proteome</keyword>
<name>A0A367R0H9_9NOSO</name>
<dbReference type="NCBIfam" id="TIGR04533">
    <property type="entry name" value="cyanosortB_assc"/>
    <property type="match status" value="1"/>
</dbReference>
<sequence length="246" mass="27736">MISLSKFLKEKQWTYVAVLLLLLLLLVIGGVPGYITGRWQWKQPPPVIGLKELKQIRKTGLTLPGWQTIEQAEQPIGEHKWSLQILKKADSQNQAILLLLPQNGPMDQPEVEWTEVNGWGKSRWGKWDIAQYRSAGLTVKYPSSGPSVETKVEARFFRVSTRQETFAALQWYALPDGGHTSPIRWFLADQVAQWHKHRTPWVAVSILIPMEPLGQVETAWSLAQSLGETVQATLMAGPLASTSRVH</sequence>
<organism evidence="1 2">
    <name type="scientific">Nostoc minutum NIES-26</name>
    <dbReference type="NCBI Taxonomy" id="1844469"/>
    <lineage>
        <taxon>Bacteria</taxon>
        <taxon>Bacillati</taxon>
        <taxon>Cyanobacteriota</taxon>
        <taxon>Cyanophyceae</taxon>
        <taxon>Nostocales</taxon>
        <taxon>Nostocaceae</taxon>
        <taxon>Nostoc</taxon>
    </lineage>
</organism>
<dbReference type="Proteomes" id="UP000252107">
    <property type="component" value="Unassembled WGS sequence"/>
</dbReference>
<evidence type="ECO:0000313" key="2">
    <source>
        <dbReference type="Proteomes" id="UP000252107"/>
    </source>
</evidence>